<dbReference type="SUPFAM" id="SSF52540">
    <property type="entry name" value="P-loop containing nucleoside triphosphate hydrolases"/>
    <property type="match status" value="1"/>
</dbReference>
<dbReference type="InterPro" id="IPR027417">
    <property type="entry name" value="P-loop_NTPase"/>
</dbReference>
<dbReference type="InterPro" id="IPR003959">
    <property type="entry name" value="ATPase_AAA_core"/>
</dbReference>
<dbReference type="AlphaFoldDB" id="A0A1M6V367"/>
<proteinExistence type="predicted"/>
<dbReference type="PANTHER" id="PTHR40396:SF1">
    <property type="entry name" value="ATPASE AAA-TYPE CORE DOMAIN-CONTAINING PROTEIN"/>
    <property type="match status" value="1"/>
</dbReference>
<sequence>MIQEFQVQNFYSIRERQTISFVPTNDGNMREQYVHEVAEGVELLKIGIVYGSNASGKTTLLQALSFFRSVMLNKPESKNEGMGYFPFLLDKHSRDEHSQMQMTFWLNGEKYVLNLEFDSKRIYEESLMVYTSARPTSLYKRVYQSESDHTEVLFGNKAGIDKATQRAIEGNTTNNCTVMAAFGQSNAHVSKLNDVFDFFFAGLQNILTPRDYLSYDVKNELRNDKDGKKKRFLLQLLKASDFNIVDMTLDEREEPITPEMEKTIKSAPISEEAKIEMLKRGTIKFDDIMFRHTGEDGEYELHEKLESAGTHRFLGMSIVLYYVLHENNFIPIDEIETSIHYELLAYFIKLFLANSEGSSQLLMTTHDINLLNEDFIRRDIVWFTDKSSQGATQLKRLSSLGLHKTMNPYNAYKQGKLVDLPFLGSIYLETE</sequence>
<dbReference type="PANTHER" id="PTHR40396">
    <property type="entry name" value="ATPASE-LIKE PROTEIN"/>
    <property type="match status" value="1"/>
</dbReference>
<dbReference type="GO" id="GO:0005524">
    <property type="term" value="F:ATP binding"/>
    <property type="evidence" value="ECO:0007669"/>
    <property type="project" value="InterPro"/>
</dbReference>
<reference evidence="2 3" key="1">
    <citation type="submission" date="2016-11" db="EMBL/GenBank/DDBJ databases">
        <authorList>
            <person name="Jaros S."/>
            <person name="Januszkiewicz K."/>
            <person name="Wedrychowicz H."/>
        </authorList>
    </citation>
    <scope>NUCLEOTIDE SEQUENCE [LARGE SCALE GENOMIC DNA]</scope>
    <source>
        <strain evidence="2 3">KHT3</strain>
    </source>
</reference>
<dbReference type="RefSeq" id="WP_073208328.1">
    <property type="nucleotide sequence ID" value="NZ_FRBD01000011.1"/>
</dbReference>
<feature type="domain" description="ATPase AAA-type core" evidence="1">
    <location>
        <begin position="49"/>
        <end position="372"/>
    </location>
</feature>
<gene>
    <name evidence="2" type="ORF">SAMN05216463_11195</name>
</gene>
<name>A0A1M6V367_XYLRU</name>
<dbReference type="Proteomes" id="UP000184130">
    <property type="component" value="Unassembled WGS sequence"/>
</dbReference>
<protein>
    <recommendedName>
        <fullName evidence="1">ATPase AAA-type core domain-containing protein</fullName>
    </recommendedName>
</protein>
<dbReference type="Pfam" id="PF13304">
    <property type="entry name" value="AAA_21"/>
    <property type="match status" value="1"/>
</dbReference>
<dbReference type="EMBL" id="FRBD01000011">
    <property type="protein sequence ID" value="SHK75805.1"/>
    <property type="molecule type" value="Genomic_DNA"/>
</dbReference>
<accession>A0A1M6V367</accession>
<evidence type="ECO:0000313" key="2">
    <source>
        <dbReference type="EMBL" id="SHK75805.1"/>
    </source>
</evidence>
<dbReference type="GO" id="GO:0016887">
    <property type="term" value="F:ATP hydrolysis activity"/>
    <property type="evidence" value="ECO:0007669"/>
    <property type="project" value="InterPro"/>
</dbReference>
<evidence type="ECO:0000259" key="1">
    <source>
        <dbReference type="Pfam" id="PF13304"/>
    </source>
</evidence>
<organism evidence="2 3">
    <name type="scientific">Xylanibacter ruminicola</name>
    <name type="common">Prevotella ruminicola</name>
    <dbReference type="NCBI Taxonomy" id="839"/>
    <lineage>
        <taxon>Bacteria</taxon>
        <taxon>Pseudomonadati</taxon>
        <taxon>Bacteroidota</taxon>
        <taxon>Bacteroidia</taxon>
        <taxon>Bacteroidales</taxon>
        <taxon>Prevotellaceae</taxon>
        <taxon>Xylanibacter</taxon>
    </lineage>
</organism>
<dbReference type="OrthoDB" id="9809324at2"/>
<dbReference type="Gene3D" id="3.40.50.300">
    <property type="entry name" value="P-loop containing nucleotide triphosphate hydrolases"/>
    <property type="match status" value="1"/>
</dbReference>
<evidence type="ECO:0000313" key="3">
    <source>
        <dbReference type="Proteomes" id="UP000184130"/>
    </source>
</evidence>